<reference evidence="2" key="1">
    <citation type="submission" date="2012-02" db="EMBL/GenBank/DDBJ databases">
        <title>The complete genome of Frateuria aurantia DSM 6220.</title>
        <authorList>
            <consortium name="US DOE Joint Genome Institute (JGI-PGF)"/>
            <person name="Lucas S."/>
            <person name="Copeland A."/>
            <person name="Lapidus A."/>
            <person name="Glavina del Rio T."/>
            <person name="Dalin E."/>
            <person name="Tice H."/>
            <person name="Bruce D."/>
            <person name="Goodwin L."/>
            <person name="Pitluck S."/>
            <person name="Peters L."/>
            <person name="Ovchinnikova G."/>
            <person name="Teshima H."/>
            <person name="Kyrpides N."/>
            <person name="Mavromatis K."/>
            <person name="Ivanova N."/>
            <person name="Brettin T."/>
            <person name="Detter J.C."/>
            <person name="Han C."/>
            <person name="Larimer F."/>
            <person name="Land M."/>
            <person name="Hauser L."/>
            <person name="Markowitz V."/>
            <person name="Cheng J.-F."/>
            <person name="Hugenholtz P."/>
            <person name="Woyke T."/>
            <person name="Wu D."/>
            <person name="Brambilla E."/>
            <person name="Klenk H.-P."/>
            <person name="Eisen J.A."/>
        </authorList>
    </citation>
    <scope>NUCLEOTIDE SEQUENCE</scope>
    <source>
        <strain evidence="2">DSM 6220</strain>
    </source>
</reference>
<dbReference type="Pfam" id="PF10995">
    <property type="entry name" value="CBP_BcsE"/>
    <property type="match status" value="1"/>
</dbReference>
<proteinExistence type="predicted"/>
<evidence type="ECO:0000256" key="1">
    <source>
        <dbReference type="SAM" id="MobiDB-lite"/>
    </source>
</evidence>
<evidence type="ECO:0008006" key="4">
    <source>
        <dbReference type="Google" id="ProtNLM"/>
    </source>
</evidence>
<dbReference type="EMBL" id="CP003350">
    <property type="protein sequence ID" value="AFC86725.1"/>
    <property type="molecule type" value="Genomic_DNA"/>
</dbReference>
<dbReference type="AlphaFoldDB" id="H8L5Y2"/>
<name>H8L5Y2_FRAAD</name>
<dbReference type="Proteomes" id="UP000005234">
    <property type="component" value="Chromosome"/>
</dbReference>
<evidence type="ECO:0000313" key="3">
    <source>
        <dbReference type="Proteomes" id="UP000005234"/>
    </source>
</evidence>
<dbReference type="STRING" id="767434.Fraau_2358"/>
<feature type="region of interest" description="Disordered" evidence="1">
    <location>
        <begin position="481"/>
        <end position="524"/>
    </location>
</feature>
<dbReference type="InterPro" id="IPR017745">
    <property type="entry name" value="BcsE"/>
</dbReference>
<dbReference type="HOGENOM" id="CLU_039389_2_0_6"/>
<dbReference type="GO" id="GO:0035438">
    <property type="term" value="F:cyclic-di-GMP binding"/>
    <property type="evidence" value="ECO:0007669"/>
    <property type="project" value="InterPro"/>
</dbReference>
<keyword evidence="3" id="KW-1185">Reference proteome</keyword>
<evidence type="ECO:0000313" key="2">
    <source>
        <dbReference type="EMBL" id="AFC86725.1"/>
    </source>
</evidence>
<sequence>MSTFKPTSHEPVCLPLLGLQTEITAMHSTGLYWIHADSRATAMRLGLALIAAQSAAAQMLLIDNDALGRKIVEHLPAASGPARLDLWQLDAGKTSTIARWLVRDLDRILQQRPDLIVLSLNMTGPHVSDPAELATSLASLAGWLQARGCLMLVISHGQAAGLETRLFQMGHRVHGFAMLADRGNIYLYKLSYWCNRSGVFSQLEYALDWQSAETRFTLACGQPPQLPSSSTDQDQVLAMSPVMEGEPAPSSNWHLFEAFDALADQAMRAYSATLLLSVQQTDDIIPLARWLFQLRLSRGSHIKVVVREMATCLRYADEHLLLSAGTNLIIPFGASFGRVQTMIESVQGQLWPASPYRQVEELLEQYQPPSAAGLVSEAGFMLQLQKLRLGSPSQRLNHVLLRLQPKAGIDLETAIRQFTVKRRGDMICTSGDQAYLFLYACRANGIERALQNLFRLSWHDLFDRPESLDLTYFLEHGFSSAPEGRMPGHPGRKATNLPLTASTADNRPLPLRPRPMTTDSRGAL</sequence>
<dbReference type="eggNOG" id="ENOG502Z9EC">
    <property type="taxonomic scope" value="Bacteria"/>
</dbReference>
<dbReference type="KEGG" id="fau:Fraau_2358"/>
<accession>H8L5Y2</accession>
<organism evidence="2 3">
    <name type="scientific">Frateuria aurantia (strain ATCC 33424 / DSM 6220 / KCTC 2777 / LMG 1558 / NBRC 3245 / NCIMB 13370)</name>
    <name type="common">Acetobacter aurantius</name>
    <dbReference type="NCBI Taxonomy" id="767434"/>
    <lineage>
        <taxon>Bacteria</taxon>
        <taxon>Pseudomonadati</taxon>
        <taxon>Pseudomonadota</taxon>
        <taxon>Gammaproteobacteria</taxon>
        <taxon>Lysobacterales</taxon>
        <taxon>Rhodanobacteraceae</taxon>
        <taxon>Frateuria</taxon>
    </lineage>
</organism>
<protein>
    <recommendedName>
        <fullName evidence="4">Cellulose biosynthesis protein BcsE</fullName>
    </recommendedName>
</protein>
<gene>
    <name evidence="2" type="ordered locus">Fraau_2358</name>
</gene>